<evidence type="ECO:0000259" key="2">
    <source>
        <dbReference type="Pfam" id="PF04577"/>
    </source>
</evidence>
<reference evidence="4" key="2">
    <citation type="submission" date="2015-01" db="EMBL/GenBank/DDBJ databases">
        <title>Evolutionary Origins and Diversification of the Mycorrhizal Mutualists.</title>
        <authorList>
            <consortium name="DOE Joint Genome Institute"/>
            <consortium name="Mycorrhizal Genomics Consortium"/>
            <person name="Kohler A."/>
            <person name="Kuo A."/>
            <person name="Nagy L.G."/>
            <person name="Floudas D."/>
            <person name="Copeland A."/>
            <person name="Barry K.W."/>
            <person name="Cichocki N."/>
            <person name="Veneault-Fourrey C."/>
            <person name="LaButti K."/>
            <person name="Lindquist E.A."/>
            <person name="Lipzen A."/>
            <person name="Lundell T."/>
            <person name="Morin E."/>
            <person name="Murat C."/>
            <person name="Riley R."/>
            <person name="Ohm R."/>
            <person name="Sun H."/>
            <person name="Tunlid A."/>
            <person name="Henrissat B."/>
            <person name="Grigoriev I.V."/>
            <person name="Hibbett D.S."/>
            <person name="Martin F."/>
        </authorList>
    </citation>
    <scope>NUCLEOTIDE SEQUENCE [LARGE SCALE GENOMIC DNA]</scope>
    <source>
        <strain evidence="4">MUT 4182</strain>
    </source>
</reference>
<proteinExistence type="predicted"/>
<evidence type="ECO:0000313" key="4">
    <source>
        <dbReference type="Proteomes" id="UP000054248"/>
    </source>
</evidence>
<protein>
    <recommendedName>
        <fullName evidence="2">Glycosyltransferase 61 catalytic domain-containing protein</fullName>
    </recommendedName>
</protein>
<dbReference type="EMBL" id="KN823288">
    <property type="protein sequence ID" value="KIO18416.1"/>
    <property type="molecule type" value="Genomic_DNA"/>
</dbReference>
<dbReference type="Proteomes" id="UP000054248">
    <property type="component" value="Unassembled WGS sequence"/>
</dbReference>
<evidence type="ECO:0000313" key="3">
    <source>
        <dbReference type="EMBL" id="KIO18416.1"/>
    </source>
</evidence>
<dbReference type="InterPro" id="IPR049625">
    <property type="entry name" value="Glyco_transf_61_cat"/>
</dbReference>
<keyword evidence="4" id="KW-1185">Reference proteome</keyword>
<accession>A0A0C3Q4X0</accession>
<organism evidence="3 4">
    <name type="scientific">Tulasnella calospora MUT 4182</name>
    <dbReference type="NCBI Taxonomy" id="1051891"/>
    <lineage>
        <taxon>Eukaryota</taxon>
        <taxon>Fungi</taxon>
        <taxon>Dikarya</taxon>
        <taxon>Basidiomycota</taxon>
        <taxon>Agaricomycotina</taxon>
        <taxon>Agaricomycetes</taxon>
        <taxon>Cantharellales</taxon>
        <taxon>Tulasnellaceae</taxon>
        <taxon>Tulasnella</taxon>
    </lineage>
</organism>
<gene>
    <name evidence="3" type="ORF">M407DRAFT_31920</name>
</gene>
<sequence>MPIRLSSSARRDLTLIGCCSLILFFLVEFRSGVPTKILNRSNGDYYATGPSSSPEAAASLEGLDAEERELLGHVPASSPRRSKHRSSGPSRLKGHHKHASSSRLKPTTFDTHDNKIGSSRVSWGRNEGMPLTDLVAHAPGFTILDNVYSLNGTLYIVRSDTKPGSFPEVRTMISNAGNPSLSLDDNMRIISERQALALFGSQASRVEGATFLCNDEESVISDYYHFTAETLFSLWRAYSSLDLSISPYGETRLPQPRRFIAPHIPTSRWRDYANLNQYILHAAFPSTGVEFQGDWVDRAETLRPYFFDRIVLGDRIAARNAGSGKGRANTGKEGEGIDKAVFQADKMPKSPHWWMPIRNNVVTFAAGEDADALVMAEKKKRQEYSGLTTTTPPVITYVTRQQWGKRMLRDSDHTALVDKLHELKRDNKDWEVNVVQLEELSREEQIRLAARTTVLLGVHGAGLTGLLWMQPTNQTTVVEFLAPGSFSEDFEVVARMVGIKHFTVWGDKSMTYPSLPEKSKLPARGQSLEFDSNEIPVDADAVVALIKRQLQPAEEA</sequence>
<dbReference type="OrthoDB" id="529273at2759"/>
<dbReference type="GO" id="GO:0016757">
    <property type="term" value="F:glycosyltransferase activity"/>
    <property type="evidence" value="ECO:0007669"/>
    <property type="project" value="InterPro"/>
</dbReference>
<dbReference type="HOGENOM" id="CLU_033167_0_0_1"/>
<feature type="compositionally biased region" description="Basic residues" evidence="1">
    <location>
        <begin position="80"/>
        <end position="100"/>
    </location>
</feature>
<feature type="domain" description="Glycosyltransferase 61 catalytic" evidence="2">
    <location>
        <begin position="223"/>
        <end position="475"/>
    </location>
</feature>
<dbReference type="STRING" id="1051891.A0A0C3Q4X0"/>
<reference evidence="3 4" key="1">
    <citation type="submission" date="2014-04" db="EMBL/GenBank/DDBJ databases">
        <authorList>
            <consortium name="DOE Joint Genome Institute"/>
            <person name="Kuo A."/>
            <person name="Girlanda M."/>
            <person name="Perotto S."/>
            <person name="Kohler A."/>
            <person name="Nagy L.G."/>
            <person name="Floudas D."/>
            <person name="Copeland A."/>
            <person name="Barry K.W."/>
            <person name="Cichocki N."/>
            <person name="Veneault-Fourrey C."/>
            <person name="LaButti K."/>
            <person name="Lindquist E.A."/>
            <person name="Lipzen A."/>
            <person name="Lundell T."/>
            <person name="Morin E."/>
            <person name="Murat C."/>
            <person name="Sun H."/>
            <person name="Tunlid A."/>
            <person name="Henrissat B."/>
            <person name="Grigoriev I.V."/>
            <person name="Hibbett D.S."/>
            <person name="Martin F."/>
            <person name="Nordberg H.P."/>
            <person name="Cantor M.N."/>
            <person name="Hua S.X."/>
        </authorList>
    </citation>
    <scope>NUCLEOTIDE SEQUENCE [LARGE SCALE GENOMIC DNA]</scope>
    <source>
        <strain evidence="3 4">MUT 4182</strain>
    </source>
</reference>
<feature type="region of interest" description="Disordered" evidence="1">
    <location>
        <begin position="72"/>
        <end position="121"/>
    </location>
</feature>
<dbReference type="AlphaFoldDB" id="A0A0C3Q4X0"/>
<evidence type="ECO:0000256" key="1">
    <source>
        <dbReference type="SAM" id="MobiDB-lite"/>
    </source>
</evidence>
<dbReference type="Pfam" id="PF04577">
    <property type="entry name" value="Glyco_transf_61"/>
    <property type="match status" value="1"/>
</dbReference>
<name>A0A0C3Q4X0_9AGAM</name>